<sequence length="342" mass="37498">MEYATLGNTGIRVSRLCLGMMSYGSPDWQKWVLPAEAGEHFVRRALDSGINFFDTADFYSYGESERVLGDALARLAARDQVVICTKVGLPMHGGVNGGGLSRKAIRARIDDSLKRLRTDHVDIYMLHQPDPLTPIEETLDAMHELVRDGKVLYAGASNYPAWATAKLAYASRYVHRRGWSVAQIQYNLCYREDERDLLPLCDDERIGVMVYSPLARGWLASAGDTDVAAMSASEAKRAETDRKAHSLYGNDVDIAVRACVAKLAKARGIPMARLAMSWVLARPAVTSLLCGALEDAHLDEALAALETRLSDDELAELDAAYRPQPSKDTGLGAVLRSGKTHS</sequence>
<protein>
    <submittedName>
        <fullName evidence="4">Aldo/keto reductase</fullName>
        <ecNumber evidence="4">1.1.1.-</ecNumber>
    </submittedName>
</protein>
<dbReference type="PRINTS" id="PR00069">
    <property type="entry name" value="ALDKETRDTASE"/>
</dbReference>
<dbReference type="EMBL" id="CP154792">
    <property type="protein sequence ID" value="XAN14092.1"/>
    <property type="molecule type" value="Genomic_DNA"/>
</dbReference>
<dbReference type="RefSeq" id="WP_209167075.1">
    <property type="nucleotide sequence ID" value="NZ_CP154792.1"/>
</dbReference>
<dbReference type="PANTHER" id="PTHR43364:SF4">
    <property type="entry name" value="NAD(P)-LINKED OXIDOREDUCTASE SUPERFAMILY PROTEIN"/>
    <property type="match status" value="1"/>
</dbReference>
<feature type="domain" description="NADP-dependent oxidoreductase" evidence="3">
    <location>
        <begin position="15"/>
        <end position="321"/>
    </location>
</feature>
<organism evidence="4 5">
    <name type="scientific">Achromobacter denitrificans</name>
    <name type="common">Alcaligenes denitrificans</name>
    <dbReference type="NCBI Taxonomy" id="32002"/>
    <lineage>
        <taxon>Bacteria</taxon>
        <taxon>Pseudomonadati</taxon>
        <taxon>Pseudomonadota</taxon>
        <taxon>Betaproteobacteria</taxon>
        <taxon>Burkholderiales</taxon>
        <taxon>Alcaligenaceae</taxon>
        <taxon>Achromobacter</taxon>
    </lineage>
</organism>
<dbReference type="InterPro" id="IPR023210">
    <property type="entry name" value="NADP_OxRdtase_dom"/>
</dbReference>
<keyword evidence="1 4" id="KW-0560">Oxidoreductase</keyword>
<evidence type="ECO:0000313" key="5">
    <source>
        <dbReference type="Proteomes" id="UP001446337"/>
    </source>
</evidence>
<dbReference type="InterPro" id="IPR036812">
    <property type="entry name" value="NAD(P)_OxRdtase_dom_sf"/>
</dbReference>
<evidence type="ECO:0000256" key="2">
    <source>
        <dbReference type="SAM" id="MobiDB-lite"/>
    </source>
</evidence>
<dbReference type="Proteomes" id="UP001446337">
    <property type="component" value="Chromosome"/>
</dbReference>
<evidence type="ECO:0000313" key="4">
    <source>
        <dbReference type="EMBL" id="XAN14092.1"/>
    </source>
</evidence>
<keyword evidence="5" id="KW-1185">Reference proteome</keyword>
<evidence type="ECO:0000259" key="3">
    <source>
        <dbReference type="Pfam" id="PF00248"/>
    </source>
</evidence>
<dbReference type="Gene3D" id="3.20.20.100">
    <property type="entry name" value="NADP-dependent oxidoreductase domain"/>
    <property type="match status" value="1"/>
</dbReference>
<feature type="region of interest" description="Disordered" evidence="2">
    <location>
        <begin position="319"/>
        <end position="342"/>
    </location>
</feature>
<dbReference type="InterPro" id="IPR050523">
    <property type="entry name" value="AKR_Detox_Biosynth"/>
</dbReference>
<name>A0ABZ3G0C3_ACHDE</name>
<accession>A0ABZ3G0C3</accession>
<dbReference type="InterPro" id="IPR020471">
    <property type="entry name" value="AKR"/>
</dbReference>
<proteinExistence type="predicted"/>
<dbReference type="Pfam" id="PF00248">
    <property type="entry name" value="Aldo_ket_red"/>
    <property type="match status" value="1"/>
</dbReference>
<evidence type="ECO:0000256" key="1">
    <source>
        <dbReference type="ARBA" id="ARBA00023002"/>
    </source>
</evidence>
<dbReference type="SUPFAM" id="SSF51430">
    <property type="entry name" value="NAD(P)-linked oxidoreductase"/>
    <property type="match status" value="1"/>
</dbReference>
<dbReference type="GO" id="GO:0016491">
    <property type="term" value="F:oxidoreductase activity"/>
    <property type="evidence" value="ECO:0007669"/>
    <property type="project" value="UniProtKB-KW"/>
</dbReference>
<dbReference type="EC" id="1.1.1.-" evidence="4"/>
<dbReference type="PANTHER" id="PTHR43364">
    <property type="entry name" value="NADH-SPECIFIC METHYLGLYOXAL REDUCTASE-RELATED"/>
    <property type="match status" value="1"/>
</dbReference>
<reference evidence="4 5" key="1">
    <citation type="submission" date="2024-05" db="EMBL/GenBank/DDBJ databases">
        <title>Achromobacter denitrificans. BP1, complete genome.</title>
        <authorList>
            <person name="Zhang B."/>
        </authorList>
    </citation>
    <scope>NUCLEOTIDE SEQUENCE [LARGE SCALE GENOMIC DNA]</scope>
    <source>
        <strain evidence="4 5">BP1</strain>
    </source>
</reference>
<gene>
    <name evidence="4" type="ORF">AAIK43_22235</name>
</gene>
<dbReference type="CDD" id="cd19079">
    <property type="entry name" value="AKR_EcYajO-like"/>
    <property type="match status" value="1"/>
</dbReference>